<protein>
    <submittedName>
        <fullName evidence="1">Uncharacterized protein</fullName>
    </submittedName>
</protein>
<sequence length="37" mass="4433">MNVEEITEGKLVFLYFLIRKKQKIKGDLLIKVSYEVF</sequence>
<dbReference type="Proteomes" id="UP001189143">
    <property type="component" value="Unassembled WGS sequence"/>
</dbReference>
<evidence type="ECO:0000313" key="2">
    <source>
        <dbReference type="Proteomes" id="UP001189143"/>
    </source>
</evidence>
<proteinExistence type="predicted"/>
<name>A0AAD1YJ38_9CLOT</name>
<evidence type="ECO:0000313" key="1">
    <source>
        <dbReference type="EMBL" id="CAI3696742.1"/>
    </source>
</evidence>
<dbReference type="EMBL" id="CAMTCP010000297">
    <property type="protein sequence ID" value="CAI3696742.1"/>
    <property type="molecule type" value="Genomic_DNA"/>
</dbReference>
<dbReference type="AlphaFoldDB" id="A0AAD1YJ38"/>
<accession>A0AAD1YJ38</accession>
<comment type="caution">
    <text evidence="1">The sequence shown here is derived from an EMBL/GenBank/DDBJ whole genome shotgun (WGS) entry which is preliminary data.</text>
</comment>
<reference evidence="1" key="1">
    <citation type="submission" date="2022-10" db="EMBL/GenBank/DDBJ databases">
        <authorList>
            <person name="Aires J."/>
            <person name="Mesa V."/>
        </authorList>
    </citation>
    <scope>NUCLEOTIDE SEQUENCE</scope>
    <source>
        <strain evidence="1">Clostridium neonatale JD116</strain>
    </source>
</reference>
<organism evidence="1 2">
    <name type="scientific">Clostridium neonatale</name>
    <dbReference type="NCBI Taxonomy" id="137838"/>
    <lineage>
        <taxon>Bacteria</taxon>
        <taxon>Bacillati</taxon>
        <taxon>Bacillota</taxon>
        <taxon>Clostridia</taxon>
        <taxon>Eubacteriales</taxon>
        <taxon>Clostridiaceae</taxon>
        <taxon>Clostridium</taxon>
    </lineage>
</organism>
<gene>
    <name evidence="1" type="ORF">CNEO2_940010</name>
</gene>